<dbReference type="Pfam" id="PF04101">
    <property type="entry name" value="Glyco_tran_28_C"/>
    <property type="match status" value="1"/>
</dbReference>
<dbReference type="EMBL" id="BARS01043924">
    <property type="protein sequence ID" value="GAG30623.1"/>
    <property type="molecule type" value="Genomic_DNA"/>
</dbReference>
<evidence type="ECO:0000259" key="1">
    <source>
        <dbReference type="Pfam" id="PF04101"/>
    </source>
</evidence>
<organism evidence="2">
    <name type="scientific">marine sediment metagenome</name>
    <dbReference type="NCBI Taxonomy" id="412755"/>
    <lineage>
        <taxon>unclassified sequences</taxon>
        <taxon>metagenomes</taxon>
        <taxon>ecological metagenomes</taxon>
    </lineage>
</organism>
<dbReference type="SUPFAM" id="SSF53756">
    <property type="entry name" value="UDP-Glycosyltransferase/glycogen phosphorylase"/>
    <property type="match status" value="1"/>
</dbReference>
<dbReference type="PANTHER" id="PTHR21015">
    <property type="entry name" value="UDP-N-ACETYLGLUCOSAMINE--N-ACETYLMURAMYL-(PENTAPEPTIDE) PYROPHOSPHORYL-UNDECAPRENOL N-ACETYLGLUCOSAMINE TRANSFERASE 1"/>
    <property type="match status" value="1"/>
</dbReference>
<feature type="non-terminal residue" evidence="2">
    <location>
        <position position="1"/>
    </location>
</feature>
<accession>X0X1V6</accession>
<reference evidence="2" key="1">
    <citation type="journal article" date="2014" name="Front. Microbiol.">
        <title>High frequency of phylogenetically diverse reductive dehalogenase-homologous genes in deep subseafloor sedimentary metagenomes.</title>
        <authorList>
            <person name="Kawai M."/>
            <person name="Futagami T."/>
            <person name="Toyoda A."/>
            <person name="Takaki Y."/>
            <person name="Nishi S."/>
            <person name="Hori S."/>
            <person name="Arai W."/>
            <person name="Tsubouchi T."/>
            <person name="Morono Y."/>
            <person name="Uchiyama I."/>
            <person name="Ito T."/>
            <person name="Fujiyama A."/>
            <person name="Inagaki F."/>
            <person name="Takami H."/>
        </authorList>
    </citation>
    <scope>NUCLEOTIDE SEQUENCE</scope>
    <source>
        <strain evidence="2">Expedition CK06-06</strain>
    </source>
</reference>
<name>X0X1V6_9ZZZZ</name>
<protein>
    <recommendedName>
        <fullName evidence="1">Glycosyl transferase family 28 C-terminal domain-containing protein</fullName>
    </recommendedName>
</protein>
<evidence type="ECO:0000313" key="2">
    <source>
        <dbReference type="EMBL" id="GAG30623.1"/>
    </source>
</evidence>
<feature type="domain" description="Glycosyl transferase family 28 C-terminal" evidence="1">
    <location>
        <begin position="54"/>
        <end position="157"/>
    </location>
</feature>
<sequence>LIYAAISGPRQEREPLLKLLRPVFEGFPDGYKVVMSMGDPDGGSKPTRSGSLTTIPWVLDRYEYLKACDLVVCRGGHNTIMQSICYGRPSIIVPTPNHTEQYANARRAKELGFAEVLHQEELDGERLLGVADRLLSDPKYEERFAEMASKGFADGIDNTLSVISKLIDD</sequence>
<dbReference type="PANTHER" id="PTHR21015:SF22">
    <property type="entry name" value="GLYCOSYLTRANSFERASE"/>
    <property type="match status" value="1"/>
</dbReference>
<proteinExistence type="predicted"/>
<dbReference type="InterPro" id="IPR007235">
    <property type="entry name" value="Glyco_trans_28_C"/>
</dbReference>
<dbReference type="Gene3D" id="3.40.50.2000">
    <property type="entry name" value="Glycogen Phosphorylase B"/>
    <property type="match status" value="1"/>
</dbReference>
<gene>
    <name evidence="2" type="ORF">S01H1_66434</name>
</gene>
<dbReference type="GO" id="GO:0016758">
    <property type="term" value="F:hexosyltransferase activity"/>
    <property type="evidence" value="ECO:0007669"/>
    <property type="project" value="InterPro"/>
</dbReference>
<comment type="caution">
    <text evidence="2">The sequence shown here is derived from an EMBL/GenBank/DDBJ whole genome shotgun (WGS) entry which is preliminary data.</text>
</comment>
<dbReference type="AlphaFoldDB" id="X0X1V6"/>